<feature type="transmembrane region" description="Helical" evidence="6">
    <location>
        <begin position="396"/>
        <end position="415"/>
    </location>
</feature>
<evidence type="ECO:0000313" key="8">
    <source>
        <dbReference type="Proteomes" id="UP001180754"/>
    </source>
</evidence>
<dbReference type="PANTHER" id="PTHR43298">
    <property type="entry name" value="MULTIDRUG RESISTANCE PROTEIN NORM-RELATED"/>
    <property type="match status" value="1"/>
</dbReference>
<protein>
    <recommendedName>
        <fullName evidence="3">Probable multidrug resistance protein NorM</fullName>
    </recommendedName>
    <alternativeName>
        <fullName evidence="5">Multidrug-efflux transporter</fullName>
    </alternativeName>
</protein>
<dbReference type="RefSeq" id="WP_311728067.1">
    <property type="nucleotide sequence ID" value="NZ_JAVRFD010000020.1"/>
</dbReference>
<feature type="transmembrane region" description="Helical" evidence="6">
    <location>
        <begin position="291"/>
        <end position="311"/>
    </location>
</feature>
<keyword evidence="4" id="KW-0813">Transport</keyword>
<feature type="transmembrane region" description="Helical" evidence="6">
    <location>
        <begin position="24"/>
        <end position="44"/>
    </location>
</feature>
<feature type="transmembrane region" description="Helical" evidence="6">
    <location>
        <begin position="142"/>
        <end position="162"/>
    </location>
</feature>
<reference evidence="7" key="1">
    <citation type="submission" date="2024-05" db="EMBL/GenBank/DDBJ databases">
        <title>30 novel species of actinomycetes from the DSMZ collection.</title>
        <authorList>
            <person name="Nouioui I."/>
        </authorList>
    </citation>
    <scope>NUCLEOTIDE SEQUENCE</scope>
    <source>
        <strain evidence="7">DSM 41529</strain>
    </source>
</reference>
<feature type="transmembrane region" description="Helical" evidence="6">
    <location>
        <begin position="169"/>
        <end position="192"/>
    </location>
</feature>
<evidence type="ECO:0000256" key="4">
    <source>
        <dbReference type="ARBA" id="ARBA00022448"/>
    </source>
</evidence>
<dbReference type="EMBL" id="JAVRFD010000020">
    <property type="protein sequence ID" value="MDT0547547.1"/>
    <property type="molecule type" value="Genomic_DNA"/>
</dbReference>
<dbReference type="Proteomes" id="UP001180754">
    <property type="component" value="Unassembled WGS sequence"/>
</dbReference>
<keyword evidence="6" id="KW-0472">Membrane</keyword>
<evidence type="ECO:0000256" key="2">
    <source>
        <dbReference type="ARBA" id="ARBA00010199"/>
    </source>
</evidence>
<evidence type="ECO:0000313" key="7">
    <source>
        <dbReference type="EMBL" id="MDT0547547.1"/>
    </source>
</evidence>
<evidence type="ECO:0000256" key="3">
    <source>
        <dbReference type="ARBA" id="ARBA00020268"/>
    </source>
</evidence>
<accession>A0ABU2XQ17</accession>
<dbReference type="CDD" id="cd12082">
    <property type="entry name" value="MATE_like"/>
    <property type="match status" value="1"/>
</dbReference>
<comment type="similarity">
    <text evidence="2">Belongs to the multi antimicrobial extrusion (MATE) (TC 2.A.66.1) family.</text>
</comment>
<name>A0ABU2XQ17_9ACTN</name>
<keyword evidence="6" id="KW-1133">Transmembrane helix</keyword>
<dbReference type="InterPro" id="IPR050222">
    <property type="entry name" value="MATE_MdtK"/>
</dbReference>
<comment type="caution">
    <text evidence="7">The sequence shown here is derived from an EMBL/GenBank/DDBJ whole genome shotgun (WGS) entry which is preliminary data.</text>
</comment>
<keyword evidence="6" id="KW-0812">Transmembrane</keyword>
<keyword evidence="8" id="KW-1185">Reference proteome</keyword>
<dbReference type="Pfam" id="PF01554">
    <property type="entry name" value="MatE"/>
    <property type="match status" value="2"/>
</dbReference>
<organism evidence="7 8">
    <name type="scientific">Streptomyces lonegramiae</name>
    <dbReference type="NCBI Taxonomy" id="3075524"/>
    <lineage>
        <taxon>Bacteria</taxon>
        <taxon>Bacillati</taxon>
        <taxon>Actinomycetota</taxon>
        <taxon>Actinomycetes</taxon>
        <taxon>Kitasatosporales</taxon>
        <taxon>Streptomycetaceae</taxon>
        <taxon>Streptomyces</taxon>
    </lineage>
</organism>
<comment type="function">
    <text evidence="1">Multidrug efflux pump.</text>
</comment>
<feature type="transmembrane region" description="Helical" evidence="6">
    <location>
        <begin position="323"/>
        <end position="344"/>
    </location>
</feature>
<feature type="transmembrane region" description="Helical" evidence="6">
    <location>
        <begin position="243"/>
        <end position="271"/>
    </location>
</feature>
<proteinExistence type="inferred from homology"/>
<feature type="transmembrane region" description="Helical" evidence="6">
    <location>
        <begin position="56"/>
        <end position="81"/>
    </location>
</feature>
<sequence>MTEGKTAPREGDGNGEGGGKARKIAGAALPLYLTMIASSAGSLVDTALLGRQGATSLAAFAVTVAVFSPAVAAIFGAMRGVMPFVAAKDDDPDGLLPVVRNGMWLGICVGLLGALAVASVPLISRLSGVPDSTLDALGGFPYILACSALVTSIGATATSTLVGLGQGKLVMRAGLTGTAAAVVLSLILVGGIGSFDGLGLPGAGIAMVASSLTNATLAHIALRRSTVLAGRSLRIGRPHLREVIRLAGVGIPLAATVLIKFAVLGVLSIAVARISSDDAAVHSISVSLVNLMFTAAVAVGQATVPLAAKYVKTGDVPEVRRGVLAGVWVTFCAVFALGTLLVVLRDPVTSLFTKNAGLQDDVLAMLPLVLLVVVTDAFQAVFGFGLIAIKRTVPSLVTFAACYGVLALAAVPVATAGGIHALWATLAGANALLVVGQAFFFHQRSGRLRAVEPEPVNA</sequence>
<feature type="transmembrane region" description="Helical" evidence="6">
    <location>
        <begin position="102"/>
        <end position="122"/>
    </location>
</feature>
<evidence type="ECO:0000256" key="1">
    <source>
        <dbReference type="ARBA" id="ARBA00003408"/>
    </source>
</evidence>
<dbReference type="PANTHER" id="PTHR43298:SF2">
    <property type="entry name" value="FMN_FAD EXPORTER YEEO-RELATED"/>
    <property type="match status" value="1"/>
</dbReference>
<evidence type="ECO:0000256" key="6">
    <source>
        <dbReference type="SAM" id="Phobius"/>
    </source>
</evidence>
<feature type="transmembrane region" description="Helical" evidence="6">
    <location>
        <begin position="198"/>
        <end position="222"/>
    </location>
</feature>
<feature type="transmembrane region" description="Helical" evidence="6">
    <location>
        <begin position="421"/>
        <end position="441"/>
    </location>
</feature>
<evidence type="ECO:0000256" key="5">
    <source>
        <dbReference type="ARBA" id="ARBA00031636"/>
    </source>
</evidence>
<gene>
    <name evidence="7" type="ORF">RND15_33325</name>
</gene>
<feature type="transmembrane region" description="Helical" evidence="6">
    <location>
        <begin position="364"/>
        <end position="389"/>
    </location>
</feature>
<dbReference type="InterPro" id="IPR002528">
    <property type="entry name" value="MATE_fam"/>
</dbReference>